<name>A0A239JDR2_9ACTN</name>
<dbReference type="EMBL" id="FZOR01000014">
    <property type="protein sequence ID" value="SNT04041.1"/>
    <property type="molecule type" value="Genomic_DNA"/>
</dbReference>
<gene>
    <name evidence="3" type="ORF">SAMN05443665_1014146</name>
</gene>
<dbReference type="Proteomes" id="UP000198318">
    <property type="component" value="Unassembled WGS sequence"/>
</dbReference>
<dbReference type="SUPFAM" id="SSF109998">
    <property type="entry name" value="Triger factor/SurA peptide-binding domain-like"/>
    <property type="match status" value="1"/>
</dbReference>
<feature type="region of interest" description="Disordered" evidence="1">
    <location>
        <begin position="64"/>
        <end position="83"/>
    </location>
</feature>
<reference evidence="3 4" key="1">
    <citation type="submission" date="2017-06" db="EMBL/GenBank/DDBJ databases">
        <authorList>
            <person name="Kim H.J."/>
            <person name="Triplett B.A."/>
        </authorList>
    </citation>
    <scope>NUCLEOTIDE SEQUENCE [LARGE SCALE GENOMIC DNA]</scope>
    <source>
        <strain evidence="3 4">DSM 44715</strain>
    </source>
</reference>
<accession>A0A239JDR2</accession>
<organism evidence="3 4">
    <name type="scientific">Actinomadura meyerae</name>
    <dbReference type="NCBI Taxonomy" id="240840"/>
    <lineage>
        <taxon>Bacteria</taxon>
        <taxon>Bacillati</taxon>
        <taxon>Actinomycetota</taxon>
        <taxon>Actinomycetes</taxon>
        <taxon>Streptosporangiales</taxon>
        <taxon>Thermomonosporaceae</taxon>
        <taxon>Actinomadura</taxon>
    </lineage>
</organism>
<dbReference type="AlphaFoldDB" id="A0A239JDR2"/>
<feature type="chain" id="PRO_5039076115" description="SurA N-terminal domain-containing protein" evidence="2">
    <location>
        <begin position="26"/>
        <end position="223"/>
    </location>
</feature>
<evidence type="ECO:0008006" key="5">
    <source>
        <dbReference type="Google" id="ProtNLM"/>
    </source>
</evidence>
<proteinExistence type="predicted"/>
<keyword evidence="4" id="KW-1185">Reference proteome</keyword>
<feature type="signal peptide" evidence="2">
    <location>
        <begin position="1"/>
        <end position="25"/>
    </location>
</feature>
<dbReference type="PROSITE" id="PS51257">
    <property type="entry name" value="PROKAR_LIPOPROTEIN"/>
    <property type="match status" value="1"/>
</dbReference>
<keyword evidence="2" id="KW-0732">Signal</keyword>
<evidence type="ECO:0000313" key="4">
    <source>
        <dbReference type="Proteomes" id="UP000198318"/>
    </source>
</evidence>
<dbReference type="InterPro" id="IPR027304">
    <property type="entry name" value="Trigger_fact/SurA_dom_sf"/>
</dbReference>
<protein>
    <recommendedName>
        <fullName evidence="5">SurA N-terminal domain-containing protein</fullName>
    </recommendedName>
</protein>
<sequence>MRRGIVPGKSVKAAVAVALAAGALAGCGGSPKVGTAALVGDDRITVTELSQTVRDWRAQFRADPAANELRANPANPAPQLAGESESDLQGALTLLINFRVAREVADRAGVRVTGGQVDTAVRALDGRGGAASITLASGLPREHTRDLARLVATQAAVMQRFGADMGNQLSPATQQAGRRWNELFQQTANRMDIEVNPRYGSYDPGKFEIAPVGYRLSSPDSGI</sequence>
<evidence type="ECO:0000313" key="3">
    <source>
        <dbReference type="EMBL" id="SNT04041.1"/>
    </source>
</evidence>
<evidence type="ECO:0000256" key="1">
    <source>
        <dbReference type="SAM" id="MobiDB-lite"/>
    </source>
</evidence>
<evidence type="ECO:0000256" key="2">
    <source>
        <dbReference type="SAM" id="SignalP"/>
    </source>
</evidence>